<keyword evidence="3" id="KW-1185">Reference proteome</keyword>
<dbReference type="InterPro" id="IPR006771">
    <property type="entry name" value="CetA-like"/>
</dbReference>
<proteinExistence type="predicted"/>
<comment type="caution">
    <text evidence="2">The sequence shown here is derived from an EMBL/GenBank/DDBJ whole genome shotgun (WGS) entry which is preliminary data.</text>
</comment>
<evidence type="ECO:0000313" key="2">
    <source>
        <dbReference type="EMBL" id="KAK8173220.1"/>
    </source>
</evidence>
<accession>A0ABR1XY30</accession>
<keyword evidence="1" id="KW-0732">Signal</keyword>
<dbReference type="EMBL" id="JBBWUH010000003">
    <property type="protein sequence ID" value="KAK8173220.1"/>
    <property type="molecule type" value="Genomic_DNA"/>
</dbReference>
<feature type="signal peptide" evidence="1">
    <location>
        <begin position="1"/>
        <end position="20"/>
    </location>
</feature>
<protein>
    <submittedName>
        <fullName evidence="2">Uncharacterized protein</fullName>
    </submittedName>
</protein>
<evidence type="ECO:0000313" key="3">
    <source>
        <dbReference type="Proteomes" id="UP001456524"/>
    </source>
</evidence>
<dbReference type="Pfam" id="PF04681">
    <property type="entry name" value="Bys1"/>
    <property type="match status" value="1"/>
</dbReference>
<dbReference type="Proteomes" id="UP001456524">
    <property type="component" value="Unassembled WGS sequence"/>
</dbReference>
<feature type="chain" id="PRO_5045835352" evidence="1">
    <location>
        <begin position="21"/>
        <end position="147"/>
    </location>
</feature>
<sequence>MPSIRHLFLLAAALSTAAHAAGTITVINHCSSTLTLDAGSASTLATGATAAPITYGADALELRVYTDDAAKPLILEATAAGGMVYYDVASLDGNDVGSYTVASSNGDCVPIKCASQSASCTTPYRTSGDSTTHSCADGSSLTWTLCG</sequence>
<reference evidence="2 3" key="1">
    <citation type="journal article" date="2022" name="G3 (Bethesda)">
        <title>Enemy or ally: a genomic approach to elucidate the lifestyle of Phyllosticta citrichinaensis.</title>
        <authorList>
            <person name="Buijs V.A."/>
            <person name="Groenewald J.Z."/>
            <person name="Haridas S."/>
            <person name="LaButti K.M."/>
            <person name="Lipzen A."/>
            <person name="Martin F.M."/>
            <person name="Barry K."/>
            <person name="Grigoriev I.V."/>
            <person name="Crous P.W."/>
            <person name="Seidl M.F."/>
        </authorList>
    </citation>
    <scope>NUCLEOTIDE SEQUENCE [LARGE SCALE GENOMIC DNA]</scope>
    <source>
        <strain evidence="2 3">CBS 129764</strain>
    </source>
</reference>
<gene>
    <name evidence="2" type="ORF">IWX90DRAFT_426423</name>
</gene>
<name>A0ABR1XY30_9PEZI</name>
<evidence type="ECO:0000256" key="1">
    <source>
        <dbReference type="SAM" id="SignalP"/>
    </source>
</evidence>
<organism evidence="2 3">
    <name type="scientific">Phyllosticta citrichinensis</name>
    <dbReference type="NCBI Taxonomy" id="1130410"/>
    <lineage>
        <taxon>Eukaryota</taxon>
        <taxon>Fungi</taxon>
        <taxon>Dikarya</taxon>
        <taxon>Ascomycota</taxon>
        <taxon>Pezizomycotina</taxon>
        <taxon>Dothideomycetes</taxon>
        <taxon>Dothideomycetes incertae sedis</taxon>
        <taxon>Botryosphaeriales</taxon>
        <taxon>Phyllostictaceae</taxon>
        <taxon>Phyllosticta</taxon>
    </lineage>
</organism>